<evidence type="ECO:0000313" key="2">
    <source>
        <dbReference type="Proteomes" id="UP000216409"/>
    </source>
</evidence>
<sequence length="62" mass="6823">MTTRTRMTAVRRVSRLVIEMSDAVECVAENTGMSEEAIIEIAHKLAGQSIDDESQQARGDDV</sequence>
<dbReference type="EMBL" id="NHOW01000214">
    <property type="protein sequence ID" value="OYR57407.1"/>
    <property type="molecule type" value="Genomic_DNA"/>
</dbReference>
<evidence type="ECO:0000313" key="1">
    <source>
        <dbReference type="EMBL" id="OYR57407.1"/>
    </source>
</evidence>
<accession>A0A256IMP8</accession>
<proteinExistence type="predicted"/>
<comment type="caution">
    <text evidence="1">The sequence shown here is derived from an EMBL/GenBank/DDBJ whole genome shotgun (WGS) entry which is preliminary data.</text>
</comment>
<protein>
    <submittedName>
        <fullName evidence="1">Uncharacterized protein</fullName>
    </submittedName>
</protein>
<dbReference type="Proteomes" id="UP000216409">
    <property type="component" value="Unassembled WGS sequence"/>
</dbReference>
<organism evidence="1 2">
    <name type="scientific">Halorubrum ezzemoulense</name>
    <name type="common">Halorubrum chaoviator</name>
    <dbReference type="NCBI Taxonomy" id="337243"/>
    <lineage>
        <taxon>Archaea</taxon>
        <taxon>Methanobacteriati</taxon>
        <taxon>Methanobacteriota</taxon>
        <taxon>Stenosarchaea group</taxon>
        <taxon>Halobacteria</taxon>
        <taxon>Halobacteriales</taxon>
        <taxon>Haloferacaceae</taxon>
        <taxon>Halorubrum</taxon>
    </lineage>
</organism>
<dbReference type="AlphaFoldDB" id="A0A256IMP8"/>
<name>A0A256IMP8_HALEZ</name>
<gene>
    <name evidence="1" type="ORF">DJ83_16920</name>
</gene>
<reference evidence="1 2" key="1">
    <citation type="journal article" date="2014" name="Front. Microbiol.">
        <title>Population and genomic analysis of the genus Halorubrum.</title>
        <authorList>
            <person name="Fullmer M.S."/>
            <person name="Soucy S.M."/>
            <person name="Swithers K.S."/>
            <person name="Makkay A.M."/>
            <person name="Wheeler R."/>
            <person name="Ventosa A."/>
            <person name="Gogarten J.P."/>
            <person name="Papke R.T."/>
        </authorList>
    </citation>
    <scope>NUCLEOTIDE SEQUENCE [LARGE SCALE GENOMIC DNA]</scope>
    <source>
        <strain evidence="1 2">LD3</strain>
    </source>
</reference>